<gene>
    <name evidence="10" type="primary">pks1</name>
</gene>
<keyword evidence="3" id="KW-0597">Phosphoprotein</keyword>
<feature type="region of interest" description="C-terminal hotdog fold" evidence="6">
    <location>
        <begin position="1030"/>
        <end position="1175"/>
    </location>
</feature>
<dbReference type="Pfam" id="PF02801">
    <property type="entry name" value="Ketoacyl-synt_C"/>
    <property type="match status" value="1"/>
</dbReference>
<dbReference type="PROSITE" id="PS50075">
    <property type="entry name" value="CARRIER"/>
    <property type="match status" value="1"/>
</dbReference>
<evidence type="ECO:0000256" key="6">
    <source>
        <dbReference type="PROSITE-ProRule" id="PRU01363"/>
    </source>
</evidence>
<dbReference type="InterPro" id="IPR049551">
    <property type="entry name" value="PKS_DH_C"/>
</dbReference>
<dbReference type="PROSITE" id="PS00606">
    <property type="entry name" value="KS3_1"/>
    <property type="match status" value="1"/>
</dbReference>
<dbReference type="InterPro" id="IPR009081">
    <property type="entry name" value="PP-bd_ACP"/>
</dbReference>
<dbReference type="InterPro" id="IPR042104">
    <property type="entry name" value="PKS_dehydratase_sf"/>
</dbReference>
<dbReference type="GO" id="GO:0004314">
    <property type="term" value="F:[acyl-carrier-protein] S-malonyltransferase activity"/>
    <property type="evidence" value="ECO:0007669"/>
    <property type="project" value="UniProtKB-EC"/>
</dbReference>
<dbReference type="GO" id="GO:0004315">
    <property type="term" value="F:3-oxoacyl-[acyl-carrier-protein] synthase activity"/>
    <property type="evidence" value="ECO:0007669"/>
    <property type="project" value="InterPro"/>
</dbReference>
<dbReference type="InterPro" id="IPR020841">
    <property type="entry name" value="PKS_Beta-ketoAc_synthase_dom"/>
</dbReference>
<dbReference type="PANTHER" id="PTHR45681">
    <property type="entry name" value="POLYKETIDE SYNTHASE 44-RELATED"/>
    <property type="match status" value="1"/>
</dbReference>
<dbReference type="GO" id="GO:0006633">
    <property type="term" value="P:fatty acid biosynthetic process"/>
    <property type="evidence" value="ECO:0007669"/>
    <property type="project" value="UniProtKB-UniPathway"/>
</dbReference>
<dbReference type="PROSITE" id="PS52004">
    <property type="entry name" value="KS3_2"/>
    <property type="match status" value="1"/>
</dbReference>
<dbReference type="SUPFAM" id="SSF51735">
    <property type="entry name" value="NAD(P)-binding Rossmann-fold domains"/>
    <property type="match status" value="1"/>
</dbReference>
<dbReference type="InterPro" id="IPR014043">
    <property type="entry name" value="Acyl_transferase_dom"/>
</dbReference>
<dbReference type="InterPro" id="IPR014031">
    <property type="entry name" value="Ketoacyl_synth_C"/>
</dbReference>
<dbReference type="Gene3D" id="3.10.129.110">
    <property type="entry name" value="Polyketide synthase dehydratase"/>
    <property type="match status" value="1"/>
</dbReference>
<dbReference type="PROSITE" id="PS52019">
    <property type="entry name" value="PKS_MFAS_DH"/>
    <property type="match status" value="1"/>
</dbReference>
<dbReference type="Gene3D" id="3.40.366.10">
    <property type="entry name" value="Malonyl-Coenzyme A Acyl Carrier Protein, domain 2"/>
    <property type="match status" value="1"/>
</dbReference>
<dbReference type="Gene3D" id="3.40.50.720">
    <property type="entry name" value="NAD(P)-binding Rossmann-like Domain"/>
    <property type="match status" value="1"/>
</dbReference>
<dbReference type="GeneTree" id="ENSGT00940000164060"/>
<dbReference type="OrthoDB" id="329835at2759"/>
<dbReference type="UniPathway" id="UPA00094"/>
<dbReference type="Gene3D" id="3.90.180.10">
    <property type="entry name" value="Medium-chain alcohol dehydrogenases, catalytic domain"/>
    <property type="match status" value="1"/>
</dbReference>
<feature type="active site" description="Proton donor; for dehydratase activity" evidence="6">
    <location>
        <position position="1093"/>
    </location>
</feature>
<evidence type="ECO:0000259" key="7">
    <source>
        <dbReference type="PROSITE" id="PS50075"/>
    </source>
</evidence>
<dbReference type="Pfam" id="PF00550">
    <property type="entry name" value="PP-binding"/>
    <property type="match status" value="1"/>
</dbReference>
<dbReference type="CDD" id="cd00833">
    <property type="entry name" value="PKS"/>
    <property type="match status" value="1"/>
</dbReference>
<dbReference type="Pfam" id="PF16197">
    <property type="entry name" value="KAsynt_C_assoc"/>
    <property type="match status" value="1"/>
</dbReference>
<dbReference type="SMART" id="SM00827">
    <property type="entry name" value="PKS_AT"/>
    <property type="match status" value="1"/>
</dbReference>
<evidence type="ECO:0000256" key="2">
    <source>
        <dbReference type="ARBA" id="ARBA00022450"/>
    </source>
</evidence>
<sequence length="2079" mass="230702">MEEEIAVVGIGCNFPGGEGLDSFWKVLLEGRNCVTDIPEERFDTTGWFSPDGTRPGRTQTTRAALIDGFNEFDHRFFGLAEAEADCMDPQQKLLLQCAFRALEDSGTPLETARGSRTGVYIGLMNRDYETIVNNDADAVNHYSATGAAMSIAANRISFTFDLTGPSFAIDSACSSSLVALHSACQGIRQGDCEMALCGGVSCIIEPRMFVALSKAKMISPDGISKPFSSRADGYGRGEGCGVVLLKPLKDALRDFNNIWGIISKTAVNQDGRSVTPITKPSMSQQEELLRRIYSQSDLAMVQYIEAHGTGTPAGDPTEAGSISNAIAKAKPSGSETLRIGSVKSNIGHTESAAGVAGLIKVLLMMKHETIVPSVFYSEDSGSVDAAALNIKIPTEPERWESSGPSVRVAGINSFGFGGTNAHAIVKDYRQTWIPKSINIHGKEPFVISAASDKSLMLTIADVSQRLSRDRSIDLNSLLYTSACRRSHYKHKYRKVFLVSSILDLEQQLTSAQNKKADSTKPDTRVVFVFCGNGVTSRGMCKQLFEEEPKFREKVREVEKLFQSFKKISINQKNTDDEDNDDFTKPDVIQPLLFAVQVGIGSLLKHWGIKADVVLGHSVGEVAAAHYSGLLTLEEAVKVVHYRSSLQSRVTGGKMLVISNLPVAKVLEILPAYSGKVCIAAFNSPLSCTLSGNADAIMALHKRLEAMVTDTNLFLHILDVQAAYHSHMMDPILDDIEQNINRLAVGHMDCELYSTVTGDKCSDGDFTTGRYWVKNIREPVLFEQTLKALTRNTQQARRHLVFVEIGPRRALQRNILETLGEDTMVLTSVQPQRASESMSSTVSRLFELGLHVDWNQFYSGRETLPTECPVYQFDNLKKELQFKARRKENESTIFSHHVFVSKTLKGGNREYKFNISSETSPYLWQHKNNGVAIAPGSLYVELAFASIMESLSKAKIPSTKLLVSLSFNNLLTLNSNSQPIQVTLEHRKNEGTFCIVSSSATHASGTYHMTSSQLLLEEQTINPGVIRQRCESVIDREEIYSLLSQAGFEYGFVFRQLEQVHFGTQSKEAVTTVWVPDEIASQLQQFFLHPVVLDYFLQMTAVVATKGESPRQGFPTAVGCIAISAPLQQEMLIYLRATQETQDFIEVCGCFASKDGAVLVELKDVRISFLSDGADVVETLFFQNKIISTTEELALNRQKKALVFEDQLGVAKALSPYLHPESTFITNKEQWLSNKLQYLVLRSQNTEDELEEVLFMCGAQDVSHLSPENVSSSLVGCCELFREVVLALKERKRPCTVRVITYRAAERTVDHISPGFVLSGMLRACAAEVTELSFQLVDLASLSGEDIQTLVHVINTCRHQEVLICQGHASFTRIARSPISDATFTCAVPPRDFVLMTADPYRMLNLSAMPTEALTSPVQDRSVEVQLTKLCTHSSDYFPVSTFHLDFGETMYWNKHTSQNHTLLALDFSGIVTATGSRVDKLKVGDHVACCYPVGATSKVVVPEAACYDTYTLGFLRETPCLSYFVLAWEVLEIIAPLGKHQTRLAIISSKPASGLLEVLVWTANKAGWRIVCRPQFTSDLLKSDRCDAFVFLPPYNQSWCGICKTGANLESHMIFVCNDQMSSALEHIFSWESEETHVHKLNVSHVLQRSNLKRQKRKIFHWLLSLGLNNMDLKRATFQLSGTQNSQTCEDVESYFTTGTIQQVALDHGGPMSQDCPLSVIPFLTKPEPLFKKNGIYIVTGGLSGLGLETVKFIAHQGGGCIITLSRRNISTELQTEMETLQKRCGMTVMSIQCDVSLSTQVEEAITTIVQSFPAWSIKGVFHSAAVLHDALIENLDRSLFQKVFRPKVNGVLNLHYATLHNKLDYFVCYSSISSFIGNASQCNYSAANSFLDMFCHYRRNLGLAGQSINWGPLNLGLLLNKDHFQRFLETKGMRIMDVMEVHKSLEKCLQMNYPQQVVCKFNFSTLRGHVLSQNSSLRERLADLLEFEPTNDLPIEPKLQPLSLLHKNLRNMLSKISNVFTDEMDDDVTLSSMGIDSMLAMTLQNQLFQDTGVTVPLVRILDPKSTLTTLITILSNRA</sequence>
<dbReference type="Pfam" id="PF00698">
    <property type="entry name" value="Acyl_transf_1"/>
    <property type="match status" value="1"/>
</dbReference>
<keyword evidence="11" id="KW-1185">Reference proteome</keyword>
<dbReference type="InterPro" id="IPR011032">
    <property type="entry name" value="GroES-like_sf"/>
</dbReference>
<dbReference type="SUPFAM" id="SSF47336">
    <property type="entry name" value="ACP-like"/>
    <property type="match status" value="1"/>
</dbReference>
<dbReference type="Pfam" id="PF08659">
    <property type="entry name" value="KR"/>
    <property type="match status" value="1"/>
</dbReference>
<dbReference type="Proteomes" id="UP000694546">
    <property type="component" value="Chromosome 23"/>
</dbReference>
<dbReference type="SUPFAM" id="SSF53901">
    <property type="entry name" value="Thiolase-like"/>
    <property type="match status" value="1"/>
</dbReference>
<dbReference type="PANTHER" id="PTHR45681:SF8">
    <property type="entry name" value="CARRIER DOMAIN-CONTAINING PROTEIN"/>
    <property type="match status" value="1"/>
</dbReference>
<dbReference type="InterPro" id="IPR001227">
    <property type="entry name" value="Ac_transferase_dom_sf"/>
</dbReference>
<dbReference type="InterPro" id="IPR049900">
    <property type="entry name" value="PKS_mFAS_DH"/>
</dbReference>
<dbReference type="InterPro" id="IPR013968">
    <property type="entry name" value="PKS_KR"/>
</dbReference>
<keyword evidence="4" id="KW-0808">Transferase</keyword>
<evidence type="ECO:0000259" key="8">
    <source>
        <dbReference type="PROSITE" id="PS52004"/>
    </source>
</evidence>
<accession>A0A8C5CXG5</accession>
<dbReference type="Pfam" id="PF14765">
    <property type="entry name" value="PS-DH"/>
    <property type="match status" value="1"/>
</dbReference>
<dbReference type="InterPro" id="IPR016036">
    <property type="entry name" value="Malonyl_transacylase_ACP-bd"/>
</dbReference>
<comment type="pathway">
    <text evidence="1">Lipid metabolism; fatty acid biosynthesis.</text>
</comment>
<dbReference type="SUPFAM" id="SSF52151">
    <property type="entry name" value="FabD/lysophospholipase-like"/>
    <property type="match status" value="1"/>
</dbReference>
<feature type="region of interest" description="N-terminal hotdog fold" evidence="6">
    <location>
        <begin position="895"/>
        <end position="1013"/>
    </location>
</feature>
<dbReference type="Pfam" id="PF21089">
    <property type="entry name" value="PKS_DH_N"/>
    <property type="match status" value="1"/>
</dbReference>
<dbReference type="InterPro" id="IPR036736">
    <property type="entry name" value="ACP-like_sf"/>
</dbReference>
<keyword evidence="2" id="KW-0596">Phosphopantetheine</keyword>
<evidence type="ECO:0000256" key="4">
    <source>
        <dbReference type="ARBA" id="ARBA00022679"/>
    </source>
</evidence>
<dbReference type="Gene3D" id="1.10.1200.10">
    <property type="entry name" value="ACP-like"/>
    <property type="match status" value="1"/>
</dbReference>
<dbReference type="InterPro" id="IPR050444">
    <property type="entry name" value="Polyketide_Synthase"/>
</dbReference>
<dbReference type="SUPFAM" id="SSF50129">
    <property type="entry name" value="GroES-like"/>
    <property type="match status" value="1"/>
</dbReference>
<reference evidence="10" key="2">
    <citation type="submission" date="2025-09" db="UniProtKB">
        <authorList>
            <consortium name="Ensembl"/>
        </authorList>
    </citation>
    <scope>IDENTIFICATION</scope>
</reference>
<organism evidence="10 11">
    <name type="scientific">Gadus morhua</name>
    <name type="common">Atlantic cod</name>
    <dbReference type="NCBI Taxonomy" id="8049"/>
    <lineage>
        <taxon>Eukaryota</taxon>
        <taxon>Metazoa</taxon>
        <taxon>Chordata</taxon>
        <taxon>Craniata</taxon>
        <taxon>Vertebrata</taxon>
        <taxon>Euteleostomi</taxon>
        <taxon>Actinopterygii</taxon>
        <taxon>Neopterygii</taxon>
        <taxon>Teleostei</taxon>
        <taxon>Neoteleostei</taxon>
        <taxon>Acanthomorphata</taxon>
        <taxon>Zeiogadaria</taxon>
        <taxon>Gadariae</taxon>
        <taxon>Gadiformes</taxon>
        <taxon>Gadoidei</taxon>
        <taxon>Gadidae</taxon>
        <taxon>Gadus</taxon>
    </lineage>
</organism>
<evidence type="ECO:0000313" key="10">
    <source>
        <dbReference type="Ensembl" id="ENSGMOP00000067073.1"/>
    </source>
</evidence>
<dbReference type="CDD" id="cd05274">
    <property type="entry name" value="KR_FAS_SDR_x"/>
    <property type="match status" value="1"/>
</dbReference>
<dbReference type="Gene3D" id="3.30.70.3290">
    <property type="match status" value="1"/>
</dbReference>
<evidence type="ECO:0000256" key="1">
    <source>
        <dbReference type="ARBA" id="ARBA00005194"/>
    </source>
</evidence>
<dbReference type="SMART" id="SM00826">
    <property type="entry name" value="PKS_DH"/>
    <property type="match status" value="1"/>
</dbReference>
<dbReference type="SMART" id="SM00822">
    <property type="entry name" value="PKS_KR"/>
    <property type="match status" value="1"/>
</dbReference>
<evidence type="ECO:0000313" key="11">
    <source>
        <dbReference type="Proteomes" id="UP000694546"/>
    </source>
</evidence>
<dbReference type="InterPro" id="IPR014030">
    <property type="entry name" value="Ketoacyl_synth_N"/>
</dbReference>
<dbReference type="InterPro" id="IPR018201">
    <property type="entry name" value="Ketoacyl_synth_AS"/>
</dbReference>
<evidence type="ECO:0008006" key="12">
    <source>
        <dbReference type="Google" id="ProtNLM"/>
    </source>
</evidence>
<evidence type="ECO:0000256" key="5">
    <source>
        <dbReference type="ARBA" id="ARBA00048404"/>
    </source>
</evidence>
<feature type="domain" description="PKS/mFAS DH" evidence="9">
    <location>
        <begin position="895"/>
        <end position="1175"/>
    </location>
</feature>
<reference evidence="10" key="1">
    <citation type="submission" date="2025-08" db="UniProtKB">
        <authorList>
            <consortium name="Ensembl"/>
        </authorList>
    </citation>
    <scope>IDENTIFICATION</scope>
</reference>
<dbReference type="InterPro" id="IPR016039">
    <property type="entry name" value="Thiolase-like"/>
</dbReference>
<proteinExistence type="predicted"/>
<dbReference type="InterPro" id="IPR032821">
    <property type="entry name" value="PKS_assoc"/>
</dbReference>
<dbReference type="SMART" id="SM00825">
    <property type="entry name" value="PKS_KS"/>
    <property type="match status" value="1"/>
</dbReference>
<dbReference type="InterPro" id="IPR057326">
    <property type="entry name" value="KR_dom"/>
</dbReference>
<dbReference type="SUPFAM" id="SSF55048">
    <property type="entry name" value="Probable ACP-binding domain of malonyl-CoA ACP transacylase"/>
    <property type="match status" value="1"/>
</dbReference>
<feature type="domain" description="Carrier" evidence="7">
    <location>
        <begin position="2001"/>
        <end position="2079"/>
    </location>
</feature>
<comment type="catalytic activity">
    <reaction evidence="5">
        <text>holo-[ACP] + malonyl-CoA = malonyl-[ACP] + CoA</text>
        <dbReference type="Rhea" id="RHEA:41792"/>
        <dbReference type="Rhea" id="RHEA-COMP:9623"/>
        <dbReference type="Rhea" id="RHEA-COMP:9685"/>
        <dbReference type="ChEBI" id="CHEBI:57287"/>
        <dbReference type="ChEBI" id="CHEBI:57384"/>
        <dbReference type="ChEBI" id="CHEBI:64479"/>
        <dbReference type="ChEBI" id="CHEBI:78449"/>
        <dbReference type="EC" id="2.3.1.39"/>
    </reaction>
    <physiologicalReaction direction="left-to-right" evidence="5">
        <dbReference type="Rhea" id="RHEA:41793"/>
    </physiologicalReaction>
</comment>
<dbReference type="Ensembl" id="ENSGMOT00000036585.1">
    <property type="protein sequence ID" value="ENSGMOP00000067073.1"/>
    <property type="gene ID" value="ENSGMOG00000026032.1"/>
</dbReference>
<protein>
    <recommendedName>
        <fullName evidence="12">Carrier domain-containing protein</fullName>
    </recommendedName>
</protein>
<feature type="active site" description="Proton acceptor; for dehydratase activity" evidence="6">
    <location>
        <position position="925"/>
    </location>
</feature>
<dbReference type="InterPro" id="IPR020807">
    <property type="entry name" value="PKS_DH"/>
</dbReference>
<evidence type="ECO:0000256" key="3">
    <source>
        <dbReference type="ARBA" id="ARBA00022553"/>
    </source>
</evidence>
<dbReference type="Pfam" id="PF00109">
    <property type="entry name" value="ketoacyl-synt"/>
    <property type="match status" value="1"/>
</dbReference>
<name>A0A8C5CXG5_GADMO</name>
<dbReference type="OMA" id="WEHKNNG"/>
<dbReference type="Gene3D" id="3.40.47.10">
    <property type="match status" value="1"/>
</dbReference>
<dbReference type="InterPro" id="IPR049552">
    <property type="entry name" value="PKS_DH_N"/>
</dbReference>
<dbReference type="InterPro" id="IPR036291">
    <property type="entry name" value="NAD(P)-bd_dom_sf"/>
</dbReference>
<feature type="domain" description="Ketosynthase family 3 (KS3)" evidence="8">
    <location>
        <begin position="2"/>
        <end position="427"/>
    </location>
</feature>
<dbReference type="InterPro" id="IPR016035">
    <property type="entry name" value="Acyl_Trfase/lysoPLipase"/>
</dbReference>
<evidence type="ECO:0000259" key="9">
    <source>
        <dbReference type="PROSITE" id="PS52019"/>
    </source>
</evidence>